<dbReference type="GO" id="GO:0006508">
    <property type="term" value="P:proteolysis"/>
    <property type="evidence" value="ECO:0007669"/>
    <property type="project" value="UniProtKB-KW"/>
</dbReference>
<name>A0A7W8GB67_9SPIR</name>
<proteinExistence type="predicted"/>
<feature type="transmembrane region" description="Helical" evidence="6">
    <location>
        <begin position="146"/>
        <end position="164"/>
    </location>
</feature>
<feature type="domain" description="Peptidase S54 rhomboid" evidence="7">
    <location>
        <begin position="61"/>
        <end position="192"/>
    </location>
</feature>
<accession>A0A7W8GB67</accession>
<sequence>MKKKFRVTYNAPVTLTFAILCVVILLMNDFLLGKHLIPAIFTAPSRIGSNAGFNYKSVLDYFRLFLHIFGHTDWNHLLGNFAFILLLGPLMEERYGSKMVLLMFVVTAFVTGVINVCLIPRPLLGASGVVFMLIILASITTLDKNVIPLTFIFVVAIYLGRELINAPKAENISTVAHIAGGLCGSMFGFLVAPKAKRGSKKEKEEKTSDDENKKTALFKKRNTPREEDSTVVGTLEI</sequence>
<evidence type="ECO:0000313" key="8">
    <source>
        <dbReference type="EMBL" id="MBB5227205.1"/>
    </source>
</evidence>
<protein>
    <submittedName>
        <fullName evidence="8">Membrane associated rhomboid family serine protease</fullName>
    </submittedName>
</protein>
<organism evidence="8 9">
    <name type="scientific">Treponema ruminis</name>
    <dbReference type="NCBI Taxonomy" id="744515"/>
    <lineage>
        <taxon>Bacteria</taxon>
        <taxon>Pseudomonadati</taxon>
        <taxon>Spirochaetota</taxon>
        <taxon>Spirochaetia</taxon>
        <taxon>Spirochaetales</taxon>
        <taxon>Treponemataceae</taxon>
        <taxon>Treponema</taxon>
    </lineage>
</organism>
<dbReference type="AlphaFoldDB" id="A0A7W8GB67"/>
<feature type="transmembrane region" description="Helical" evidence="6">
    <location>
        <begin position="99"/>
        <end position="116"/>
    </location>
</feature>
<evidence type="ECO:0000256" key="1">
    <source>
        <dbReference type="ARBA" id="ARBA00004141"/>
    </source>
</evidence>
<evidence type="ECO:0000313" key="9">
    <source>
        <dbReference type="Proteomes" id="UP000518887"/>
    </source>
</evidence>
<comment type="caution">
    <text evidence="8">The sequence shown here is derived from an EMBL/GenBank/DDBJ whole genome shotgun (WGS) entry which is preliminary data.</text>
</comment>
<feature type="transmembrane region" description="Helical" evidence="6">
    <location>
        <begin position="122"/>
        <end position="139"/>
    </location>
</feature>
<evidence type="ECO:0000256" key="4">
    <source>
        <dbReference type="ARBA" id="ARBA00023136"/>
    </source>
</evidence>
<gene>
    <name evidence="8" type="ORF">HNP76_002603</name>
</gene>
<evidence type="ECO:0000256" key="6">
    <source>
        <dbReference type="SAM" id="Phobius"/>
    </source>
</evidence>
<dbReference type="RefSeq" id="WP_184661218.1">
    <property type="nucleotide sequence ID" value="NZ_CP031518.1"/>
</dbReference>
<keyword evidence="9" id="KW-1185">Reference proteome</keyword>
<dbReference type="EMBL" id="JACHFQ010000009">
    <property type="protein sequence ID" value="MBB5227205.1"/>
    <property type="molecule type" value="Genomic_DNA"/>
</dbReference>
<feature type="transmembrane region" description="Helical" evidence="6">
    <location>
        <begin position="7"/>
        <end position="27"/>
    </location>
</feature>
<evidence type="ECO:0000256" key="5">
    <source>
        <dbReference type="SAM" id="MobiDB-lite"/>
    </source>
</evidence>
<dbReference type="PANTHER" id="PTHR43066">
    <property type="entry name" value="RHOMBOID-RELATED PROTEIN"/>
    <property type="match status" value="1"/>
</dbReference>
<dbReference type="Pfam" id="PF01694">
    <property type="entry name" value="Rhomboid"/>
    <property type="match status" value="1"/>
</dbReference>
<feature type="transmembrane region" description="Helical" evidence="6">
    <location>
        <begin position="64"/>
        <end position="87"/>
    </location>
</feature>
<comment type="subcellular location">
    <subcellularLocation>
        <location evidence="1">Membrane</location>
        <topology evidence="1">Multi-pass membrane protein</topology>
    </subcellularLocation>
</comment>
<keyword evidence="8" id="KW-0378">Hydrolase</keyword>
<dbReference type="Gene3D" id="1.20.1540.10">
    <property type="entry name" value="Rhomboid-like"/>
    <property type="match status" value="1"/>
</dbReference>
<dbReference type="GO" id="GO:0004252">
    <property type="term" value="F:serine-type endopeptidase activity"/>
    <property type="evidence" value="ECO:0007669"/>
    <property type="project" value="InterPro"/>
</dbReference>
<keyword evidence="2 6" id="KW-0812">Transmembrane</keyword>
<dbReference type="SUPFAM" id="SSF144091">
    <property type="entry name" value="Rhomboid-like"/>
    <property type="match status" value="1"/>
</dbReference>
<evidence type="ECO:0000256" key="2">
    <source>
        <dbReference type="ARBA" id="ARBA00022692"/>
    </source>
</evidence>
<dbReference type="InterPro" id="IPR022764">
    <property type="entry name" value="Peptidase_S54_rhomboid_dom"/>
</dbReference>
<evidence type="ECO:0000259" key="7">
    <source>
        <dbReference type="Pfam" id="PF01694"/>
    </source>
</evidence>
<feature type="transmembrane region" description="Helical" evidence="6">
    <location>
        <begin position="176"/>
        <end position="193"/>
    </location>
</feature>
<keyword evidence="8" id="KW-0645">Protease</keyword>
<reference evidence="8 9" key="1">
    <citation type="submission" date="2020-08" db="EMBL/GenBank/DDBJ databases">
        <title>Genomic Encyclopedia of Type Strains, Phase IV (KMG-IV): sequencing the most valuable type-strain genomes for metagenomic binning, comparative biology and taxonomic classification.</title>
        <authorList>
            <person name="Goeker M."/>
        </authorList>
    </citation>
    <scope>NUCLEOTIDE SEQUENCE [LARGE SCALE GENOMIC DNA]</scope>
    <source>
        <strain evidence="8 9">DSM 103462</strain>
    </source>
</reference>
<keyword evidence="4 6" id="KW-0472">Membrane</keyword>
<dbReference type="InterPro" id="IPR035952">
    <property type="entry name" value="Rhomboid-like_sf"/>
</dbReference>
<dbReference type="Proteomes" id="UP000518887">
    <property type="component" value="Unassembled WGS sequence"/>
</dbReference>
<evidence type="ECO:0000256" key="3">
    <source>
        <dbReference type="ARBA" id="ARBA00022989"/>
    </source>
</evidence>
<dbReference type="GO" id="GO:0016020">
    <property type="term" value="C:membrane"/>
    <property type="evidence" value="ECO:0007669"/>
    <property type="project" value="UniProtKB-SubCell"/>
</dbReference>
<keyword evidence="3 6" id="KW-1133">Transmembrane helix</keyword>
<feature type="compositionally biased region" description="Basic and acidic residues" evidence="5">
    <location>
        <begin position="201"/>
        <end position="214"/>
    </location>
</feature>
<feature type="region of interest" description="Disordered" evidence="5">
    <location>
        <begin position="195"/>
        <end position="237"/>
    </location>
</feature>